<dbReference type="PROSITE" id="PS00375">
    <property type="entry name" value="UDPGT"/>
    <property type="match status" value="1"/>
</dbReference>
<sequence length="467" mass="52030">MFSSKGSGTPNQPHIAVFPCAGIGHLTPFLRLASILLSQNCEVTLITAKPTVSLSESMNISFFLSTHPEVKHVEFQVLPSEPHNSTDDPFFLQFEAVRRSMHLLLPLLSDLSPPLSAIFSDFVVASAVHQIAADLGLPQYILITTSATFFSLMAYLPNMIYDPAKFSSLLAEVEIPGLTPVPVSSIPPPMFTPNHLFTSIILTNIRAFQEVKGILMNTFHWFEPEALSFLNNYKALGSFPPVLPVGPLVPYELGGEQSQYLEWLDNQPTESVVYVSFGSRTSISKEQMIELGDALDRSEYRFLWVIKGRKVDYDDKESLEDLVSHSFLERTKNRGMVVKGWVKQQEILAHPAIGGFVSHCGWNSVTEAAQRGIPVLAWPLHGDQRVNADVVEKAGFGTSERSWGWMGQRLVKQDEIQRKIDELMRDEKLRSRAKKVGEEGKKAGNTGGSSEKVIMEVIELLKQNMTN</sequence>
<reference evidence="6 7" key="1">
    <citation type="journal article" date="2021" name="Commun. Biol.">
        <title>The genome of Shorea leprosula (Dipterocarpaceae) highlights the ecological relevance of drought in aseasonal tropical rainforests.</title>
        <authorList>
            <person name="Ng K.K.S."/>
            <person name="Kobayashi M.J."/>
            <person name="Fawcett J.A."/>
            <person name="Hatakeyama M."/>
            <person name="Paape T."/>
            <person name="Ng C.H."/>
            <person name="Ang C.C."/>
            <person name="Tnah L.H."/>
            <person name="Lee C.T."/>
            <person name="Nishiyama T."/>
            <person name="Sese J."/>
            <person name="O'Brien M.J."/>
            <person name="Copetti D."/>
            <person name="Mohd Noor M.I."/>
            <person name="Ong R.C."/>
            <person name="Putra M."/>
            <person name="Sireger I.Z."/>
            <person name="Indrioko S."/>
            <person name="Kosugi Y."/>
            <person name="Izuno A."/>
            <person name="Isagi Y."/>
            <person name="Lee S.L."/>
            <person name="Shimizu K.K."/>
        </authorList>
    </citation>
    <scope>NUCLEOTIDE SEQUENCE [LARGE SCALE GENOMIC DNA]</scope>
    <source>
        <strain evidence="6">214</strain>
    </source>
</reference>
<dbReference type="CDD" id="cd03784">
    <property type="entry name" value="GT1_Gtf-like"/>
    <property type="match status" value="1"/>
</dbReference>
<dbReference type="SUPFAM" id="SSF53756">
    <property type="entry name" value="UDP-Glycosyltransferase/glycogen phosphorylase"/>
    <property type="match status" value="1"/>
</dbReference>
<dbReference type="FunFam" id="3.40.50.2000:FF:000060">
    <property type="entry name" value="Glycosyltransferase"/>
    <property type="match status" value="1"/>
</dbReference>
<keyword evidence="7" id="KW-1185">Reference proteome</keyword>
<dbReference type="PANTHER" id="PTHR48048:SF76">
    <property type="entry name" value="UDP-GLYCOSYLTRANSFERASE 708D1-LIKE"/>
    <property type="match status" value="1"/>
</dbReference>
<name>A0AAV5MS82_9ROSI</name>
<protein>
    <recommendedName>
        <fullName evidence="5">Glycosyltransferase</fullName>
        <ecNumber evidence="5">2.4.1.-</ecNumber>
    </recommendedName>
</protein>
<dbReference type="Proteomes" id="UP001054252">
    <property type="component" value="Unassembled WGS sequence"/>
</dbReference>
<evidence type="ECO:0000256" key="3">
    <source>
        <dbReference type="ARBA" id="ARBA00022679"/>
    </source>
</evidence>
<evidence type="ECO:0000256" key="1">
    <source>
        <dbReference type="ARBA" id="ARBA00009995"/>
    </source>
</evidence>
<dbReference type="EMBL" id="BPVZ01000888">
    <property type="protein sequence ID" value="GKV52836.1"/>
    <property type="molecule type" value="Genomic_DNA"/>
</dbReference>
<comment type="caution">
    <text evidence="6">The sequence shown here is derived from an EMBL/GenBank/DDBJ whole genome shotgun (WGS) entry which is preliminary data.</text>
</comment>
<comment type="similarity">
    <text evidence="1 4">Belongs to the UDP-glycosyltransferase family.</text>
</comment>
<dbReference type="InterPro" id="IPR002213">
    <property type="entry name" value="UDP_glucos_trans"/>
</dbReference>
<evidence type="ECO:0000313" key="7">
    <source>
        <dbReference type="Proteomes" id="UP001054252"/>
    </source>
</evidence>
<evidence type="ECO:0000256" key="5">
    <source>
        <dbReference type="RuleBase" id="RU362057"/>
    </source>
</evidence>
<gene>
    <name evidence="6" type="ORF">SLEP1_g59396</name>
</gene>
<keyword evidence="2 4" id="KW-0328">Glycosyltransferase</keyword>
<dbReference type="Pfam" id="PF00201">
    <property type="entry name" value="UDPGT"/>
    <property type="match status" value="1"/>
</dbReference>
<dbReference type="EC" id="2.4.1.-" evidence="5"/>
<dbReference type="GO" id="GO:0035251">
    <property type="term" value="F:UDP-glucosyltransferase activity"/>
    <property type="evidence" value="ECO:0007669"/>
    <property type="project" value="InterPro"/>
</dbReference>
<organism evidence="6 7">
    <name type="scientific">Rubroshorea leprosula</name>
    <dbReference type="NCBI Taxonomy" id="152421"/>
    <lineage>
        <taxon>Eukaryota</taxon>
        <taxon>Viridiplantae</taxon>
        <taxon>Streptophyta</taxon>
        <taxon>Embryophyta</taxon>
        <taxon>Tracheophyta</taxon>
        <taxon>Spermatophyta</taxon>
        <taxon>Magnoliopsida</taxon>
        <taxon>eudicotyledons</taxon>
        <taxon>Gunneridae</taxon>
        <taxon>Pentapetalae</taxon>
        <taxon>rosids</taxon>
        <taxon>malvids</taxon>
        <taxon>Malvales</taxon>
        <taxon>Dipterocarpaceae</taxon>
        <taxon>Rubroshorea</taxon>
    </lineage>
</organism>
<accession>A0AAV5MS82</accession>
<dbReference type="AlphaFoldDB" id="A0AAV5MS82"/>
<evidence type="ECO:0000313" key="6">
    <source>
        <dbReference type="EMBL" id="GKV52836.1"/>
    </source>
</evidence>
<evidence type="ECO:0000256" key="4">
    <source>
        <dbReference type="RuleBase" id="RU003718"/>
    </source>
</evidence>
<keyword evidence="3 4" id="KW-0808">Transferase</keyword>
<dbReference type="InterPro" id="IPR035595">
    <property type="entry name" value="UDP_glycos_trans_CS"/>
</dbReference>
<dbReference type="Gene3D" id="3.40.50.2000">
    <property type="entry name" value="Glycogen Phosphorylase B"/>
    <property type="match status" value="2"/>
</dbReference>
<evidence type="ECO:0000256" key="2">
    <source>
        <dbReference type="ARBA" id="ARBA00022676"/>
    </source>
</evidence>
<dbReference type="PANTHER" id="PTHR48048">
    <property type="entry name" value="GLYCOSYLTRANSFERASE"/>
    <property type="match status" value="1"/>
</dbReference>
<proteinExistence type="inferred from homology"/>
<dbReference type="InterPro" id="IPR050481">
    <property type="entry name" value="UDP-glycosyltransf_plant"/>
</dbReference>